<dbReference type="PANTHER" id="PTHR30504">
    <property type="entry name" value="GLUCANS BIOSYNTHESIS PROTEIN"/>
    <property type="match status" value="1"/>
</dbReference>
<evidence type="ECO:0000256" key="6">
    <source>
        <dbReference type="SAM" id="SignalP"/>
    </source>
</evidence>
<dbReference type="InterPro" id="IPR014718">
    <property type="entry name" value="GH-type_carb-bd"/>
</dbReference>
<dbReference type="GO" id="GO:0051274">
    <property type="term" value="P:beta-glucan biosynthetic process"/>
    <property type="evidence" value="ECO:0007669"/>
    <property type="project" value="TreeGrafter"/>
</dbReference>
<dbReference type="GO" id="GO:0003824">
    <property type="term" value="F:catalytic activity"/>
    <property type="evidence" value="ECO:0007669"/>
    <property type="project" value="InterPro"/>
</dbReference>
<dbReference type="InterPro" id="IPR006311">
    <property type="entry name" value="TAT_signal"/>
</dbReference>
<feature type="chain" id="PRO_5011692114" evidence="6">
    <location>
        <begin position="32"/>
        <end position="531"/>
    </location>
</feature>
<keyword evidence="9" id="KW-1185">Reference proteome</keyword>
<dbReference type="Proteomes" id="UP000199647">
    <property type="component" value="Unassembled WGS sequence"/>
</dbReference>
<gene>
    <name evidence="8" type="ORF">SAMN05216548_102391</name>
</gene>
<reference evidence="8 9" key="1">
    <citation type="submission" date="2016-10" db="EMBL/GenBank/DDBJ databases">
        <authorList>
            <person name="de Groot N.N."/>
        </authorList>
    </citation>
    <scope>NUCLEOTIDE SEQUENCE [LARGE SCALE GENOMIC DNA]</scope>
    <source>
        <strain evidence="8 9">A52C2</strain>
    </source>
</reference>
<keyword evidence="5" id="KW-0574">Periplasm</keyword>
<evidence type="ECO:0000256" key="3">
    <source>
        <dbReference type="ARBA" id="ARBA00009284"/>
    </source>
</evidence>
<keyword evidence="4 6" id="KW-0732">Signal</keyword>
<evidence type="ECO:0000256" key="1">
    <source>
        <dbReference type="ARBA" id="ARBA00004418"/>
    </source>
</evidence>
<evidence type="ECO:0000313" key="8">
    <source>
        <dbReference type="EMBL" id="SEQ10003.1"/>
    </source>
</evidence>
<dbReference type="InterPro" id="IPR013783">
    <property type="entry name" value="Ig-like_fold"/>
</dbReference>
<organism evidence="8 9">
    <name type="scientific">Faunimonas pinastri</name>
    <dbReference type="NCBI Taxonomy" id="1855383"/>
    <lineage>
        <taxon>Bacteria</taxon>
        <taxon>Pseudomonadati</taxon>
        <taxon>Pseudomonadota</taxon>
        <taxon>Alphaproteobacteria</taxon>
        <taxon>Hyphomicrobiales</taxon>
        <taxon>Afifellaceae</taxon>
        <taxon>Faunimonas</taxon>
    </lineage>
</organism>
<comment type="similarity">
    <text evidence="3">Belongs to the OpgD/OpgG family.</text>
</comment>
<accession>A0A1H9DB06</accession>
<dbReference type="AlphaFoldDB" id="A0A1H9DB06"/>
<dbReference type="SUPFAM" id="SSF81296">
    <property type="entry name" value="E set domains"/>
    <property type="match status" value="1"/>
</dbReference>
<dbReference type="RefSeq" id="WP_092495541.1">
    <property type="nucleotide sequence ID" value="NZ_FOFG01000002.1"/>
</dbReference>
<dbReference type="SUPFAM" id="SSF74650">
    <property type="entry name" value="Galactose mutarotase-like"/>
    <property type="match status" value="1"/>
</dbReference>
<dbReference type="PROSITE" id="PS51318">
    <property type="entry name" value="TAT"/>
    <property type="match status" value="1"/>
</dbReference>
<dbReference type="Gene3D" id="2.70.98.10">
    <property type="match status" value="1"/>
</dbReference>
<dbReference type="GO" id="GO:0030288">
    <property type="term" value="C:outer membrane-bounded periplasmic space"/>
    <property type="evidence" value="ECO:0007669"/>
    <property type="project" value="TreeGrafter"/>
</dbReference>
<proteinExistence type="inferred from homology"/>
<evidence type="ECO:0000256" key="4">
    <source>
        <dbReference type="ARBA" id="ARBA00022729"/>
    </source>
</evidence>
<comment type="subcellular location">
    <subcellularLocation>
        <location evidence="1">Periplasm</location>
    </subcellularLocation>
</comment>
<dbReference type="InterPro" id="IPR007444">
    <property type="entry name" value="Glucan_biosyn_MdoG_C"/>
</dbReference>
<feature type="signal peptide" evidence="6">
    <location>
        <begin position="1"/>
        <end position="31"/>
    </location>
</feature>
<dbReference type="InterPro" id="IPR011013">
    <property type="entry name" value="Gal_mutarotase_sf_dom"/>
</dbReference>
<dbReference type="Gene3D" id="2.60.40.10">
    <property type="entry name" value="Immunoglobulins"/>
    <property type="match status" value="1"/>
</dbReference>
<dbReference type="InterPro" id="IPR014756">
    <property type="entry name" value="Ig_E-set"/>
</dbReference>
<name>A0A1H9DB06_9HYPH</name>
<dbReference type="FunFam" id="2.70.98.10:FF:000001">
    <property type="entry name" value="Glucans biosynthesis protein G"/>
    <property type="match status" value="1"/>
</dbReference>
<dbReference type="EMBL" id="FOFG01000002">
    <property type="protein sequence ID" value="SEQ10003.1"/>
    <property type="molecule type" value="Genomic_DNA"/>
</dbReference>
<comment type="pathway">
    <text evidence="2">Glycan metabolism; osmoregulated periplasmic glucan (OPG) biosynthesis.</text>
</comment>
<sequence length="531" mass="59870">MPALTRRETLTALSSLALLGLLPPWMSKAFAADPTATPENALLEMSAPEPFSFDLVKKQAADLATKPWVDPRSPYSAILEQIDYDAFQKIIWKRDHSLFINDGEADPVQLFHLGRYFQEPCTISLVEGDQSRRIVYRKDYFDMPDDHVARQLPDNIGYSGFRVMSQDQTTDWLAFLGAAYFRASGALDQYGLSARAIAIDTAMPTPEEFPRFTAFWLEASPDEKERVIINALVDGPSISGALRMDCTKSDRVVMDIECALYPRKPIARLGVAPLTSMFWFDELNHRQSLDWRPEIHDSDGLALWTGTGERLWRPLNNPPRVMTNSYIDENPKGFGLLQRDRDFDHYQDDGVWYDKRPTVWVEPLGDWGKGSVQLVEIPTDDEIHDNIVLYWVPEGNVAPGRELNYKYRLHWVKDEPYPSPLGRVAESFFGVGGNPGQPRPANTTKFVVDFTGDKLDGLTRKDLDAVVTVSRGTVANTAAYPIVGRKNAIRATFDVVAEGSDPLDIRMYVRRGADAMTETWTSQFFPPAPPL</sequence>
<dbReference type="Pfam" id="PF04349">
    <property type="entry name" value="MdoG"/>
    <property type="match status" value="1"/>
</dbReference>
<dbReference type="PIRSF" id="PIRSF006281">
    <property type="entry name" value="MdoG"/>
    <property type="match status" value="1"/>
</dbReference>
<evidence type="ECO:0000313" key="9">
    <source>
        <dbReference type="Proteomes" id="UP000199647"/>
    </source>
</evidence>
<dbReference type="UniPathway" id="UPA00637"/>
<protein>
    <submittedName>
        <fullName evidence="8">Glucans biosynthesis protein</fullName>
    </submittedName>
</protein>
<dbReference type="InterPro" id="IPR014438">
    <property type="entry name" value="Glucan_biosyn_MdoG/MdoD"/>
</dbReference>
<dbReference type="GO" id="GO:0030246">
    <property type="term" value="F:carbohydrate binding"/>
    <property type="evidence" value="ECO:0007669"/>
    <property type="project" value="InterPro"/>
</dbReference>
<evidence type="ECO:0000256" key="2">
    <source>
        <dbReference type="ARBA" id="ARBA00005001"/>
    </source>
</evidence>
<evidence type="ECO:0000259" key="7">
    <source>
        <dbReference type="Pfam" id="PF04349"/>
    </source>
</evidence>
<feature type="domain" description="Glucan biosynthesis periplasmic MdoG C-terminal" evidence="7">
    <location>
        <begin position="51"/>
        <end position="523"/>
    </location>
</feature>
<dbReference type="OrthoDB" id="9777817at2"/>
<dbReference type="PANTHER" id="PTHR30504:SF3">
    <property type="entry name" value="GLUCANS BIOSYNTHESIS PROTEIN D"/>
    <property type="match status" value="1"/>
</dbReference>
<dbReference type="STRING" id="1855383.SAMN05216548_102391"/>
<evidence type="ECO:0000256" key="5">
    <source>
        <dbReference type="ARBA" id="ARBA00022764"/>
    </source>
</evidence>